<dbReference type="GO" id="GO:0051539">
    <property type="term" value="F:4 iron, 4 sulfur cluster binding"/>
    <property type="evidence" value="ECO:0007669"/>
    <property type="project" value="UniProtKB-UniRule"/>
</dbReference>
<keyword evidence="4 10" id="KW-0677">Repeat</keyword>
<dbReference type="AlphaFoldDB" id="A0A2J8B0M3"/>
<keyword evidence="5 10" id="KW-1278">Translocase</keyword>
<dbReference type="GO" id="GO:0005886">
    <property type="term" value="C:plasma membrane"/>
    <property type="evidence" value="ECO:0007669"/>
    <property type="project" value="UniProtKB-SubCell"/>
</dbReference>
<dbReference type="GO" id="GO:0046872">
    <property type="term" value="F:metal ion binding"/>
    <property type="evidence" value="ECO:0007669"/>
    <property type="project" value="UniProtKB-KW"/>
</dbReference>
<dbReference type="PANTHER" id="PTHR43560:SF1">
    <property type="entry name" value="ION-TRANSLOCATING OXIDOREDUCTASE COMPLEX SUBUNIT B"/>
    <property type="match status" value="1"/>
</dbReference>
<organism evidence="14 15">
    <name type="scientific">Mageeibacillus indolicus</name>
    <dbReference type="NCBI Taxonomy" id="884684"/>
    <lineage>
        <taxon>Bacteria</taxon>
        <taxon>Bacillati</taxon>
        <taxon>Bacillota</taxon>
        <taxon>Clostridia</taxon>
        <taxon>Eubacteriales</taxon>
        <taxon>Oscillospiraceae</taxon>
        <taxon>Mageeibacillus</taxon>
    </lineage>
</organism>
<dbReference type="InterPro" id="IPR050395">
    <property type="entry name" value="4Fe4S_Ferredoxin_RnfB"/>
</dbReference>
<evidence type="ECO:0000256" key="2">
    <source>
        <dbReference type="ARBA" id="ARBA00022485"/>
    </source>
</evidence>
<keyword evidence="1 10" id="KW-0813">Transport</keyword>
<dbReference type="Pfam" id="PF04060">
    <property type="entry name" value="FeS"/>
    <property type="match status" value="1"/>
</dbReference>
<dbReference type="PROSITE" id="PS51656">
    <property type="entry name" value="4FE4S"/>
    <property type="match status" value="1"/>
</dbReference>
<accession>A0A2J8B0M3</accession>
<keyword evidence="6 10" id="KW-0249">Electron transport</keyword>
<dbReference type="PANTHER" id="PTHR43560">
    <property type="entry name" value="ION-TRANSLOCATING OXIDOREDUCTASE COMPLEX SUBUNIT B"/>
    <property type="match status" value="1"/>
</dbReference>
<dbReference type="InterPro" id="IPR007202">
    <property type="entry name" value="4Fe-4S_dom"/>
</dbReference>
<dbReference type="InterPro" id="IPR010207">
    <property type="entry name" value="Elect_transpt_cplx_RnfB/RsxB"/>
</dbReference>
<evidence type="ECO:0000256" key="10">
    <source>
        <dbReference type="HAMAP-Rule" id="MF_00463"/>
    </source>
</evidence>
<dbReference type="SUPFAM" id="SSF54862">
    <property type="entry name" value="4Fe-4S ferredoxins"/>
    <property type="match status" value="2"/>
</dbReference>
<evidence type="ECO:0000256" key="7">
    <source>
        <dbReference type="ARBA" id="ARBA00023004"/>
    </source>
</evidence>
<keyword evidence="3 10" id="KW-0479">Metal-binding</keyword>
<evidence type="ECO:0000256" key="11">
    <source>
        <dbReference type="SAM" id="Phobius"/>
    </source>
</evidence>
<feature type="binding site" evidence="10">
    <location>
        <position position="63"/>
    </location>
    <ligand>
        <name>[4Fe-4S] cluster</name>
        <dbReference type="ChEBI" id="CHEBI:49883"/>
        <label>1</label>
    </ligand>
</feature>
<comment type="subunit">
    <text evidence="10">The complex is composed of six subunits: RnfA, RnfB, RnfC, RnfD, RnfE and RnfG.</text>
</comment>
<comment type="caution">
    <text evidence="10">Lacks conserved residue(s) required for the propagation of feature annotation.</text>
</comment>
<protein>
    <recommendedName>
        <fullName evidence="10">Ion-translocating oxidoreductase complex subunit B</fullName>
        <ecNumber evidence="10">7.-.-.-</ecNumber>
    </recommendedName>
    <alternativeName>
        <fullName evidence="10">Rnf electron transport complex subunit B</fullName>
    </alternativeName>
</protein>
<name>A0A2J8B0M3_9FIRM</name>
<dbReference type="GO" id="GO:0009055">
    <property type="term" value="F:electron transfer activity"/>
    <property type="evidence" value="ECO:0007669"/>
    <property type="project" value="InterPro"/>
</dbReference>
<keyword evidence="10" id="KW-1003">Cell membrane</keyword>
<proteinExistence type="inferred from homology"/>
<evidence type="ECO:0000256" key="4">
    <source>
        <dbReference type="ARBA" id="ARBA00022737"/>
    </source>
</evidence>
<dbReference type="PROSITE" id="PS00198">
    <property type="entry name" value="4FE4S_FER_1"/>
    <property type="match status" value="2"/>
</dbReference>
<dbReference type="PROSITE" id="PS51379">
    <property type="entry name" value="4FE4S_FER_2"/>
    <property type="match status" value="4"/>
</dbReference>
<evidence type="ECO:0000313" key="15">
    <source>
        <dbReference type="Proteomes" id="UP000236394"/>
    </source>
</evidence>
<keyword evidence="9 10" id="KW-0472">Membrane</keyword>
<keyword evidence="11" id="KW-1133">Transmembrane helix</keyword>
<sequence length="283" mass="28811">MNGLISVSVLALHPVLLAVILVAALGILLGLGIAVASYFLAVKEDPKAAELVEILPGANCGACGFSGCAGYAAALASGKEVNCGLCAPGGAKVAKLVAACMGTAAGSVKPECAQVLCQGNCNNMNKAFDYAGIQTCAAMSLVSHGPGACDFGCLGLGDCAAACPFDAIRVIDNLAVIRSDMCKGCKKCVSVCPQKIIKMFPREEKKATVYCNNQDKGPTARKACKTACIACGACVRSCPQKAIEIVDNHAVIDITKCTGCMTCVNKCPTSAILPQLIPAAAEE</sequence>
<keyword evidence="11" id="KW-0812">Transmembrane</keyword>
<feature type="binding site" evidence="10">
    <location>
        <position position="86"/>
    </location>
    <ligand>
        <name>[4Fe-4S] cluster</name>
        <dbReference type="ChEBI" id="CHEBI:49883"/>
        <label>1</label>
    </ligand>
</feature>
<dbReference type="RefSeq" id="WP_012992825.1">
    <property type="nucleotide sequence ID" value="NZ_NBZD01000003.1"/>
</dbReference>
<evidence type="ECO:0000259" key="12">
    <source>
        <dbReference type="PROSITE" id="PS51379"/>
    </source>
</evidence>
<feature type="binding site" evidence="10">
    <location>
        <position position="159"/>
    </location>
    <ligand>
        <name>[4Fe-4S] cluster</name>
        <dbReference type="ChEBI" id="CHEBI:49883"/>
        <label>2</label>
    </ligand>
</feature>
<gene>
    <name evidence="10" type="primary">rnfB</name>
    <name evidence="14" type="ORF">B7R76_05570</name>
</gene>
<dbReference type="EMBL" id="NBZD01000003">
    <property type="protein sequence ID" value="PNH18312.1"/>
    <property type="molecule type" value="Genomic_DNA"/>
</dbReference>
<dbReference type="InterPro" id="IPR017896">
    <property type="entry name" value="4Fe4S_Fe-S-bd"/>
</dbReference>
<comment type="caution">
    <text evidence="14">The sequence shown here is derived from an EMBL/GenBank/DDBJ whole genome shotgun (WGS) entry which is preliminary data.</text>
</comment>
<feature type="region of interest" description="Hydrophobic" evidence="10">
    <location>
        <begin position="1"/>
        <end position="37"/>
    </location>
</feature>
<dbReference type="Gene3D" id="1.10.15.40">
    <property type="entry name" value="Electron transport complex subunit B, putative Fe-S cluster"/>
    <property type="match status" value="1"/>
</dbReference>
<feature type="binding site" evidence="10">
    <location>
        <position position="182"/>
    </location>
    <ligand>
        <name>[4Fe-4S] cluster</name>
        <dbReference type="ChEBI" id="CHEBI:49883"/>
        <label>3</label>
    </ligand>
</feature>
<dbReference type="Proteomes" id="UP000236394">
    <property type="component" value="Unassembled WGS sequence"/>
</dbReference>
<feature type="binding site" evidence="10">
    <location>
        <position position="60"/>
    </location>
    <ligand>
        <name>[4Fe-4S] cluster</name>
        <dbReference type="ChEBI" id="CHEBI:49883"/>
        <label>1</label>
    </ligand>
</feature>
<feature type="binding site" evidence="10">
    <location>
        <position position="149"/>
    </location>
    <ligand>
        <name>[4Fe-4S] cluster</name>
        <dbReference type="ChEBI" id="CHEBI:49883"/>
        <label>2</label>
    </ligand>
</feature>
<comment type="subcellular location">
    <subcellularLocation>
        <location evidence="10">Cell membrane</location>
    </subcellularLocation>
</comment>
<evidence type="ECO:0000256" key="9">
    <source>
        <dbReference type="ARBA" id="ARBA00023136"/>
    </source>
</evidence>
<dbReference type="GO" id="GO:0022900">
    <property type="term" value="P:electron transport chain"/>
    <property type="evidence" value="ECO:0007669"/>
    <property type="project" value="UniProtKB-UniRule"/>
</dbReference>
<dbReference type="Gene3D" id="3.30.70.20">
    <property type="match status" value="2"/>
</dbReference>
<feature type="binding site" evidence="10">
    <location>
        <position position="153"/>
    </location>
    <ligand>
        <name>[4Fe-4S] cluster</name>
        <dbReference type="ChEBI" id="CHEBI:49883"/>
        <label>2</label>
    </ligand>
</feature>
<feature type="binding site" evidence="10">
    <location>
        <position position="192"/>
    </location>
    <ligand>
        <name>[4Fe-4S] cluster</name>
        <dbReference type="ChEBI" id="CHEBI:49883"/>
        <label>2</label>
    </ligand>
</feature>
<feature type="binding site" evidence="10">
    <location>
        <position position="188"/>
    </location>
    <ligand>
        <name>[4Fe-4S] cluster</name>
        <dbReference type="ChEBI" id="CHEBI:49883"/>
        <label>3</label>
    </ligand>
</feature>
<dbReference type="Pfam" id="PF14697">
    <property type="entry name" value="Fer4_21"/>
    <property type="match status" value="1"/>
</dbReference>
<evidence type="ECO:0000256" key="6">
    <source>
        <dbReference type="ARBA" id="ARBA00022982"/>
    </source>
</evidence>
<evidence type="ECO:0000256" key="3">
    <source>
        <dbReference type="ARBA" id="ARBA00022723"/>
    </source>
</evidence>
<dbReference type="CDD" id="cd10549">
    <property type="entry name" value="MtMvhB_like"/>
    <property type="match status" value="1"/>
</dbReference>
<comment type="function">
    <text evidence="10">Part of a membrane-bound complex that couples electron transfer with translocation of ions across the membrane.</text>
</comment>
<feature type="domain" description="4Fe-4S ferredoxin-type" evidence="12">
    <location>
        <begin position="173"/>
        <end position="202"/>
    </location>
</feature>
<evidence type="ECO:0000313" key="14">
    <source>
        <dbReference type="EMBL" id="PNH18312.1"/>
    </source>
</evidence>
<feature type="domain" description="4Fe-4S ferredoxin-type" evidence="12">
    <location>
        <begin position="216"/>
        <end position="248"/>
    </location>
</feature>
<comment type="similarity">
    <text evidence="10">Belongs to the 4Fe4S bacterial-type ferredoxin family. RnfB subfamily.</text>
</comment>
<reference evidence="15" key="1">
    <citation type="submission" date="2017-04" db="EMBL/GenBank/DDBJ databases">
        <authorList>
            <person name="Bumgarner R.E."/>
            <person name="Fredricks D.N."/>
            <person name="Srinivasan S."/>
        </authorList>
    </citation>
    <scope>NUCLEOTIDE SEQUENCE [LARGE SCALE GENOMIC DNA]</scope>
    <source>
        <strain evidence="15">KA00405</strain>
    </source>
</reference>
<feature type="binding site" evidence="10">
    <location>
        <position position="185"/>
    </location>
    <ligand>
        <name>[4Fe-4S] cluster</name>
        <dbReference type="ChEBI" id="CHEBI:49883"/>
        <label>3</label>
    </ligand>
</feature>
<dbReference type="InterPro" id="IPR017900">
    <property type="entry name" value="4Fe4S_Fe_S_CS"/>
</dbReference>
<keyword evidence="8 10" id="KW-0411">Iron-sulfur</keyword>
<feature type="domain" description="4Fe-4S ferredoxin-type" evidence="12">
    <location>
        <begin position="140"/>
        <end position="172"/>
    </location>
</feature>
<evidence type="ECO:0000256" key="5">
    <source>
        <dbReference type="ARBA" id="ARBA00022967"/>
    </source>
</evidence>
<feature type="domain" description="4Fe-4S ferredoxin-type" evidence="12">
    <location>
        <begin position="249"/>
        <end position="279"/>
    </location>
</feature>
<dbReference type="EC" id="7.-.-.-" evidence="10"/>
<feature type="transmembrane region" description="Helical" evidence="11">
    <location>
        <begin position="15"/>
        <end position="41"/>
    </location>
</feature>
<feature type="binding site" evidence="10">
    <location>
        <position position="163"/>
    </location>
    <ligand>
        <name>[4Fe-4S] cluster</name>
        <dbReference type="ChEBI" id="CHEBI:49883"/>
        <label>3</label>
    </ligand>
</feature>
<evidence type="ECO:0000256" key="8">
    <source>
        <dbReference type="ARBA" id="ARBA00023014"/>
    </source>
</evidence>
<evidence type="ECO:0000256" key="1">
    <source>
        <dbReference type="ARBA" id="ARBA00022448"/>
    </source>
</evidence>
<comment type="cofactor">
    <cofactor evidence="10">
        <name>[4Fe-4S] cluster</name>
        <dbReference type="ChEBI" id="CHEBI:49883"/>
    </cofactor>
    <text evidence="10">Binds 3 [4Fe-4S] clusters.</text>
</comment>
<dbReference type="HAMAP" id="MF_00463">
    <property type="entry name" value="RsxB_RnfB"/>
    <property type="match status" value="1"/>
</dbReference>
<evidence type="ECO:0000259" key="13">
    <source>
        <dbReference type="PROSITE" id="PS51656"/>
    </source>
</evidence>
<feature type="domain" description="4Fe-4S" evidence="13">
    <location>
        <begin position="43"/>
        <end position="103"/>
    </location>
</feature>
<keyword evidence="7 10" id="KW-0408">Iron</keyword>
<dbReference type="Pfam" id="PF12838">
    <property type="entry name" value="Fer4_7"/>
    <property type="match status" value="1"/>
</dbReference>
<dbReference type="OMA" id="CKVGCIA"/>
<keyword evidence="2 10" id="KW-0004">4Fe-4S</keyword>
<feature type="binding site" evidence="10">
    <location>
        <position position="68"/>
    </location>
    <ligand>
        <name>[4Fe-4S] cluster</name>
        <dbReference type="ChEBI" id="CHEBI:49883"/>
        <label>1</label>
    </ligand>
</feature>